<sequence length="510" mass="55510">MPRDMIFKRRFLADRVEFPSTPPASAIIIVPPTDRRSFEEDRAMSDYSSDSGRESTLPGELGQLSPSVSFDASRPVQLNLGQESVTSSTSSDSLPAKSPLSPMHPMGHISSLPRILQNLAVSGNQQEIADMRQLSFVQGEQTSGRERQLAQPPCYVDAGQSGGQCPLTVQLRHPTPLPPASSFLSPTSRKRTNSVTNAVDNATPNATTRMAAGRPAPKHRRTKGGRQVAPDELTSSPITGTIIREISDGPLDNVIIVRRGDVDRSINVVEITEEKRAAIAKIDNIIGDYVCRLCKVKYEDVFALAGHNCPQIVHLEYQCPECGKSFHCPANLASHRRWHKPKAATKTVSGRDGAVASSAKTPSISNSSSNSFIPASIPTTNAEDKEIETLIEKPSKFNVPFKKRFFFRKDSGKDTASIKPSSEDVRKDSMSSKISTDSASTGGSTHGNNGLSTYETLLQGKMMVHDAPNYECGLCGMLVQGVQNYAHHWQTCLPTAVRRNWSAVLCKVPK</sequence>
<feature type="compositionally biased region" description="Polar residues" evidence="10">
    <location>
        <begin position="431"/>
        <end position="449"/>
    </location>
</feature>
<accession>A0A1D1VKE4</accession>
<feature type="compositionally biased region" description="Low complexity" evidence="10">
    <location>
        <begin position="84"/>
        <end position="93"/>
    </location>
</feature>
<feature type="region of interest" description="Disordered" evidence="10">
    <location>
        <begin position="82"/>
        <end position="109"/>
    </location>
</feature>
<dbReference type="FunFam" id="3.30.160.60:FF:001896">
    <property type="entry name" value="insulinoma-associated protein 1b"/>
    <property type="match status" value="1"/>
</dbReference>
<evidence type="ECO:0000256" key="6">
    <source>
        <dbReference type="ARBA" id="ARBA00023015"/>
    </source>
</evidence>
<dbReference type="InterPro" id="IPR013087">
    <property type="entry name" value="Znf_C2H2_type"/>
</dbReference>
<dbReference type="PANTHER" id="PTHR15065:SF4">
    <property type="entry name" value="LD18634P"/>
    <property type="match status" value="1"/>
</dbReference>
<dbReference type="GO" id="GO:0010564">
    <property type="term" value="P:regulation of cell cycle process"/>
    <property type="evidence" value="ECO:0007669"/>
    <property type="project" value="TreeGrafter"/>
</dbReference>
<dbReference type="SUPFAM" id="SSF57667">
    <property type="entry name" value="beta-beta-alpha zinc fingers"/>
    <property type="match status" value="1"/>
</dbReference>
<comment type="caution">
    <text evidence="12">The sequence shown here is derived from an EMBL/GenBank/DDBJ whole genome shotgun (WGS) entry which is preliminary data.</text>
</comment>
<feature type="region of interest" description="Disordered" evidence="10">
    <location>
        <begin position="31"/>
        <end position="68"/>
    </location>
</feature>
<dbReference type="EMBL" id="BDGG01000008">
    <property type="protein sequence ID" value="GAV02087.1"/>
    <property type="molecule type" value="Genomic_DNA"/>
</dbReference>
<dbReference type="OrthoDB" id="8953942at2759"/>
<keyword evidence="6" id="KW-0805">Transcription regulation</keyword>
<dbReference type="InterPro" id="IPR042972">
    <property type="entry name" value="INSM1/2"/>
</dbReference>
<evidence type="ECO:0000256" key="3">
    <source>
        <dbReference type="ARBA" id="ARBA00022737"/>
    </source>
</evidence>
<feature type="region of interest" description="Disordered" evidence="10">
    <location>
        <begin position="339"/>
        <end position="377"/>
    </location>
</feature>
<name>A0A1D1VKE4_RAMVA</name>
<evidence type="ECO:0000256" key="10">
    <source>
        <dbReference type="SAM" id="MobiDB-lite"/>
    </source>
</evidence>
<dbReference type="Gene3D" id="3.30.160.60">
    <property type="entry name" value="Classic Zinc Finger"/>
    <property type="match status" value="1"/>
</dbReference>
<evidence type="ECO:0000256" key="5">
    <source>
        <dbReference type="ARBA" id="ARBA00022833"/>
    </source>
</evidence>
<keyword evidence="3" id="KW-0677">Repeat</keyword>
<evidence type="ECO:0000256" key="4">
    <source>
        <dbReference type="ARBA" id="ARBA00022771"/>
    </source>
</evidence>
<proteinExistence type="predicted"/>
<evidence type="ECO:0000313" key="12">
    <source>
        <dbReference type="EMBL" id="GAV02087.1"/>
    </source>
</evidence>
<feature type="compositionally biased region" description="Low complexity" evidence="10">
    <location>
        <begin position="356"/>
        <end position="377"/>
    </location>
</feature>
<dbReference type="GO" id="GO:0030182">
    <property type="term" value="P:neuron differentiation"/>
    <property type="evidence" value="ECO:0007669"/>
    <property type="project" value="TreeGrafter"/>
</dbReference>
<evidence type="ECO:0000313" key="13">
    <source>
        <dbReference type="Proteomes" id="UP000186922"/>
    </source>
</evidence>
<organism evidence="12 13">
    <name type="scientific">Ramazzottius varieornatus</name>
    <name type="common">Water bear</name>
    <name type="synonym">Tardigrade</name>
    <dbReference type="NCBI Taxonomy" id="947166"/>
    <lineage>
        <taxon>Eukaryota</taxon>
        <taxon>Metazoa</taxon>
        <taxon>Ecdysozoa</taxon>
        <taxon>Tardigrada</taxon>
        <taxon>Eutardigrada</taxon>
        <taxon>Parachela</taxon>
        <taxon>Hypsibioidea</taxon>
        <taxon>Ramazzottiidae</taxon>
        <taxon>Ramazzottius</taxon>
    </lineage>
</organism>
<dbReference type="GO" id="GO:0005634">
    <property type="term" value="C:nucleus"/>
    <property type="evidence" value="ECO:0007669"/>
    <property type="project" value="UniProtKB-SubCell"/>
</dbReference>
<keyword evidence="8" id="KW-0539">Nucleus</keyword>
<comment type="subcellular location">
    <subcellularLocation>
        <location evidence="1">Nucleus</location>
    </subcellularLocation>
</comment>
<evidence type="ECO:0000256" key="1">
    <source>
        <dbReference type="ARBA" id="ARBA00004123"/>
    </source>
</evidence>
<evidence type="ECO:0000256" key="2">
    <source>
        <dbReference type="ARBA" id="ARBA00022723"/>
    </source>
</evidence>
<dbReference type="GO" id="GO:0008270">
    <property type="term" value="F:zinc ion binding"/>
    <property type="evidence" value="ECO:0007669"/>
    <property type="project" value="UniProtKB-KW"/>
</dbReference>
<feature type="region of interest" description="Disordered" evidence="10">
    <location>
        <begin position="412"/>
        <end position="449"/>
    </location>
</feature>
<dbReference type="PANTHER" id="PTHR15065">
    <property type="entry name" value="INSULINOMA-ASSOCIATED 1"/>
    <property type="match status" value="1"/>
</dbReference>
<feature type="domain" description="C2H2-type" evidence="11">
    <location>
        <begin position="317"/>
        <end position="344"/>
    </location>
</feature>
<dbReference type="GO" id="GO:0001227">
    <property type="term" value="F:DNA-binding transcription repressor activity, RNA polymerase II-specific"/>
    <property type="evidence" value="ECO:0007669"/>
    <property type="project" value="TreeGrafter"/>
</dbReference>
<feature type="region of interest" description="Disordered" evidence="10">
    <location>
        <begin position="207"/>
        <end position="234"/>
    </location>
</feature>
<evidence type="ECO:0000256" key="8">
    <source>
        <dbReference type="ARBA" id="ARBA00023242"/>
    </source>
</evidence>
<dbReference type="PROSITE" id="PS50157">
    <property type="entry name" value="ZINC_FINGER_C2H2_2"/>
    <property type="match status" value="1"/>
</dbReference>
<feature type="compositionally biased region" description="Basic and acidic residues" evidence="10">
    <location>
        <begin position="421"/>
        <end position="430"/>
    </location>
</feature>
<dbReference type="SMART" id="SM00355">
    <property type="entry name" value="ZnF_C2H2"/>
    <property type="match status" value="2"/>
</dbReference>
<keyword evidence="13" id="KW-1185">Reference proteome</keyword>
<dbReference type="PROSITE" id="PS00028">
    <property type="entry name" value="ZINC_FINGER_C2H2_1"/>
    <property type="match status" value="1"/>
</dbReference>
<dbReference type="GO" id="GO:0017053">
    <property type="term" value="C:transcription repressor complex"/>
    <property type="evidence" value="ECO:0007669"/>
    <property type="project" value="TreeGrafter"/>
</dbReference>
<dbReference type="Proteomes" id="UP000186922">
    <property type="component" value="Unassembled WGS sequence"/>
</dbReference>
<keyword evidence="7" id="KW-0804">Transcription</keyword>
<evidence type="ECO:0000256" key="9">
    <source>
        <dbReference type="PROSITE-ProRule" id="PRU00042"/>
    </source>
</evidence>
<feature type="compositionally biased region" description="Basic and acidic residues" evidence="10">
    <location>
        <begin position="33"/>
        <end position="44"/>
    </location>
</feature>
<dbReference type="AlphaFoldDB" id="A0A1D1VKE4"/>
<reference evidence="12 13" key="1">
    <citation type="journal article" date="2016" name="Nat. Commun.">
        <title>Extremotolerant tardigrade genome and improved radiotolerance of human cultured cells by tardigrade-unique protein.</title>
        <authorList>
            <person name="Hashimoto T."/>
            <person name="Horikawa D.D."/>
            <person name="Saito Y."/>
            <person name="Kuwahara H."/>
            <person name="Kozuka-Hata H."/>
            <person name="Shin-I T."/>
            <person name="Minakuchi Y."/>
            <person name="Ohishi K."/>
            <person name="Motoyama A."/>
            <person name="Aizu T."/>
            <person name="Enomoto A."/>
            <person name="Kondo K."/>
            <person name="Tanaka S."/>
            <person name="Hara Y."/>
            <person name="Koshikawa S."/>
            <person name="Sagara H."/>
            <person name="Miura T."/>
            <person name="Yokobori S."/>
            <person name="Miyagawa K."/>
            <person name="Suzuki Y."/>
            <person name="Kubo T."/>
            <person name="Oyama M."/>
            <person name="Kohara Y."/>
            <person name="Fujiyama A."/>
            <person name="Arakawa K."/>
            <person name="Katayama T."/>
            <person name="Toyoda A."/>
            <person name="Kunieda T."/>
        </authorList>
    </citation>
    <scope>NUCLEOTIDE SEQUENCE [LARGE SCALE GENOMIC DNA]</scope>
    <source>
        <strain evidence="12 13">YOKOZUNA-1</strain>
    </source>
</reference>
<keyword evidence="2" id="KW-0479">Metal-binding</keyword>
<evidence type="ECO:0000256" key="7">
    <source>
        <dbReference type="ARBA" id="ARBA00023163"/>
    </source>
</evidence>
<keyword evidence="4 9" id="KW-0863">Zinc-finger</keyword>
<dbReference type="InterPro" id="IPR036236">
    <property type="entry name" value="Znf_C2H2_sf"/>
</dbReference>
<dbReference type="STRING" id="947166.A0A1D1VKE4"/>
<dbReference type="GO" id="GO:0000978">
    <property type="term" value="F:RNA polymerase II cis-regulatory region sequence-specific DNA binding"/>
    <property type="evidence" value="ECO:0007669"/>
    <property type="project" value="TreeGrafter"/>
</dbReference>
<gene>
    <name evidence="12" type="primary">RvY_12696-1</name>
    <name evidence="12" type="synonym">RvY_12696.1</name>
    <name evidence="12" type="ORF">RvY_12696</name>
</gene>
<evidence type="ECO:0000259" key="11">
    <source>
        <dbReference type="PROSITE" id="PS50157"/>
    </source>
</evidence>
<protein>
    <recommendedName>
        <fullName evidence="11">C2H2-type domain-containing protein</fullName>
    </recommendedName>
</protein>
<keyword evidence="5" id="KW-0862">Zinc</keyword>